<dbReference type="PROSITE" id="PS50072">
    <property type="entry name" value="CSA_PPIASE_2"/>
    <property type="match status" value="1"/>
</dbReference>
<keyword evidence="4 5" id="KW-0413">Isomerase</keyword>
<evidence type="ECO:0000256" key="5">
    <source>
        <dbReference type="RuleBase" id="RU363019"/>
    </source>
</evidence>
<reference evidence="7" key="1">
    <citation type="journal article" date="2014" name="Int. J. Syst. Evol. Microbiol.">
        <title>Complete genome sequence of Corynebacterium casei LMG S-19264T (=DSM 44701T), isolated from a smear-ripened cheese.</title>
        <authorList>
            <consortium name="US DOE Joint Genome Institute (JGI-PGF)"/>
            <person name="Walter F."/>
            <person name="Albersmeier A."/>
            <person name="Kalinowski J."/>
            <person name="Ruckert C."/>
        </authorList>
    </citation>
    <scope>NUCLEOTIDE SEQUENCE</scope>
    <source>
        <strain evidence="7">CGMCC 1.15763</strain>
    </source>
</reference>
<dbReference type="EMBL" id="BMJW01000003">
    <property type="protein sequence ID" value="GGH02956.1"/>
    <property type="molecule type" value="Genomic_DNA"/>
</dbReference>
<dbReference type="SUPFAM" id="SSF50891">
    <property type="entry name" value="Cyclophilin-like"/>
    <property type="match status" value="1"/>
</dbReference>
<reference evidence="7" key="2">
    <citation type="submission" date="2020-09" db="EMBL/GenBank/DDBJ databases">
        <authorList>
            <person name="Sun Q."/>
            <person name="Zhou Y."/>
        </authorList>
    </citation>
    <scope>NUCLEOTIDE SEQUENCE</scope>
    <source>
        <strain evidence="7">CGMCC 1.15763</strain>
    </source>
</reference>
<gene>
    <name evidence="7" type="ORF">GCM10011416_22260</name>
</gene>
<keyword evidence="5" id="KW-0732">Signal</keyword>
<dbReference type="RefSeq" id="WP_188599427.1">
    <property type="nucleotide sequence ID" value="NZ_BMJW01000003.1"/>
</dbReference>
<evidence type="ECO:0000259" key="6">
    <source>
        <dbReference type="PROSITE" id="PS50072"/>
    </source>
</evidence>
<dbReference type="EC" id="5.2.1.8" evidence="5"/>
<evidence type="ECO:0000313" key="7">
    <source>
        <dbReference type="EMBL" id="GGH02956.1"/>
    </source>
</evidence>
<evidence type="ECO:0000256" key="2">
    <source>
        <dbReference type="ARBA" id="ARBA00007365"/>
    </source>
</evidence>
<dbReference type="CDD" id="cd00317">
    <property type="entry name" value="cyclophilin"/>
    <property type="match status" value="1"/>
</dbReference>
<dbReference type="PRINTS" id="PR00153">
    <property type="entry name" value="CSAPPISMRASE"/>
</dbReference>
<feature type="signal peptide" evidence="5">
    <location>
        <begin position="1"/>
        <end position="17"/>
    </location>
</feature>
<evidence type="ECO:0000256" key="1">
    <source>
        <dbReference type="ARBA" id="ARBA00002388"/>
    </source>
</evidence>
<comment type="catalytic activity">
    <reaction evidence="5">
        <text>[protein]-peptidylproline (omega=180) = [protein]-peptidylproline (omega=0)</text>
        <dbReference type="Rhea" id="RHEA:16237"/>
        <dbReference type="Rhea" id="RHEA-COMP:10747"/>
        <dbReference type="Rhea" id="RHEA-COMP:10748"/>
        <dbReference type="ChEBI" id="CHEBI:83833"/>
        <dbReference type="ChEBI" id="CHEBI:83834"/>
        <dbReference type="EC" id="5.2.1.8"/>
    </reaction>
</comment>
<evidence type="ECO:0000256" key="3">
    <source>
        <dbReference type="ARBA" id="ARBA00023110"/>
    </source>
</evidence>
<comment type="similarity">
    <text evidence="2 5">Belongs to the cyclophilin-type PPIase family.</text>
</comment>
<evidence type="ECO:0000256" key="4">
    <source>
        <dbReference type="ARBA" id="ARBA00023235"/>
    </source>
</evidence>
<dbReference type="InterPro" id="IPR002130">
    <property type="entry name" value="Cyclophilin-type_PPIase_dom"/>
</dbReference>
<dbReference type="InterPro" id="IPR024936">
    <property type="entry name" value="Cyclophilin-type_PPIase"/>
</dbReference>
<feature type="domain" description="PPIase cyclophilin-type" evidence="6">
    <location>
        <begin position="31"/>
        <end position="189"/>
    </location>
</feature>
<accession>A0A917I2L9</accession>
<dbReference type="Gene3D" id="2.40.100.10">
    <property type="entry name" value="Cyclophilin-like"/>
    <property type="match status" value="1"/>
</dbReference>
<keyword evidence="8" id="KW-1185">Reference proteome</keyword>
<proteinExistence type="inferred from homology"/>
<dbReference type="InterPro" id="IPR044665">
    <property type="entry name" value="E_coli_cyclophilin_A-like"/>
</dbReference>
<feature type="chain" id="PRO_5038168634" description="Peptidyl-prolyl cis-trans isomerase" evidence="5">
    <location>
        <begin position="18"/>
        <end position="189"/>
    </location>
</feature>
<dbReference type="PIRSF" id="PIRSF001467">
    <property type="entry name" value="Peptidylpro_ismrse"/>
    <property type="match status" value="1"/>
</dbReference>
<dbReference type="GO" id="GO:0003755">
    <property type="term" value="F:peptidyl-prolyl cis-trans isomerase activity"/>
    <property type="evidence" value="ECO:0007669"/>
    <property type="project" value="UniProtKB-UniRule"/>
</dbReference>
<comment type="function">
    <text evidence="1 5">PPIases accelerate the folding of proteins. It catalyzes the cis-trans isomerization of proline imidic peptide bonds in oligopeptides.</text>
</comment>
<dbReference type="Pfam" id="PF00160">
    <property type="entry name" value="Pro_isomerase"/>
    <property type="match status" value="1"/>
</dbReference>
<dbReference type="InterPro" id="IPR029000">
    <property type="entry name" value="Cyclophilin-like_dom_sf"/>
</dbReference>
<evidence type="ECO:0000313" key="8">
    <source>
        <dbReference type="Proteomes" id="UP000633278"/>
    </source>
</evidence>
<dbReference type="PANTHER" id="PTHR43246">
    <property type="entry name" value="PEPTIDYL-PROLYL CIS-TRANS ISOMERASE CYP38, CHLOROPLASTIC"/>
    <property type="match status" value="1"/>
</dbReference>
<name>A0A917I2L9_9FLAO</name>
<comment type="caution">
    <text evidence="7">The sequence shown here is derived from an EMBL/GenBank/DDBJ whole genome shotgun (WGS) entry which is preliminary data.</text>
</comment>
<dbReference type="AlphaFoldDB" id="A0A917I2L9"/>
<dbReference type="Proteomes" id="UP000633278">
    <property type="component" value="Unassembled WGS sequence"/>
</dbReference>
<keyword evidence="3 5" id="KW-0697">Rotamase</keyword>
<protein>
    <recommendedName>
        <fullName evidence="5">Peptidyl-prolyl cis-trans isomerase</fullName>
        <shortName evidence="5">PPIase</shortName>
        <ecNumber evidence="5">5.2.1.8</ecNumber>
    </recommendedName>
</protein>
<sequence>MKSKLFLLLVFAFSLLSCDNSIDCKIETTEGTIIVALYPDKAPITVANFLRYVDGGLYTDSSFFRVTTPENEAKREVKIEVIQGGIQGNDKSFPPIKIETTQETGILHEDGTLSMARSGPNTATNNFFICINPQPALDFAGKRNPDGFGFAAFGKVTKGMDIVRKIQSGENRNQQLLKPVIIKSIKRVN</sequence>
<dbReference type="PROSITE" id="PS51257">
    <property type="entry name" value="PROKAR_LIPOPROTEIN"/>
    <property type="match status" value="1"/>
</dbReference>
<organism evidence="7 8">
    <name type="scientific">Polaribacter pacificus</name>
    <dbReference type="NCBI Taxonomy" id="1775173"/>
    <lineage>
        <taxon>Bacteria</taxon>
        <taxon>Pseudomonadati</taxon>
        <taxon>Bacteroidota</taxon>
        <taxon>Flavobacteriia</taxon>
        <taxon>Flavobacteriales</taxon>
        <taxon>Flavobacteriaceae</taxon>
    </lineage>
</organism>